<dbReference type="RefSeq" id="WP_152803274.1">
    <property type="nucleotide sequence ID" value="NZ_WHNX01000009.1"/>
</dbReference>
<dbReference type="PANTHER" id="PTHR47916:SF1">
    <property type="entry name" value="3-HYDROXY-5-PHOSPHONOOXYPENTANE-2,4-DIONE THIOLASE"/>
    <property type="match status" value="1"/>
</dbReference>
<dbReference type="AlphaFoldDB" id="A0A6A7K8C2"/>
<dbReference type="CDD" id="cd00958">
    <property type="entry name" value="DhnA"/>
    <property type="match status" value="1"/>
</dbReference>
<dbReference type="PIRSF" id="PIRSF038992">
    <property type="entry name" value="Aldolase_Ia"/>
    <property type="match status" value="1"/>
</dbReference>
<sequence length="262" mass="28770">MKRRMNNIFRQDGKSFILAMDHGGGVNVLPELNETGEIIKKARLGGVDGFLVTYGMAVTFAEEIGNTALLLRMDGMVSELNVSNNPMELMYTVEDAVRLGADGVLCMGFPGATNERESMKSITSLVSQGAKWNIPVGAEMLPRGFEFDKFEDLRSAYNIKLSSRIGCELGLDFIKTEYTGDKKSFKELIDGCYKPVLILGGGNSKSNEEILTLVKDALDCGAKGVIMGRNIWRHDNPEKICAAITSIVHNDFTVEQALKTMI</sequence>
<reference evidence="1 2" key="1">
    <citation type="submission" date="2019-10" db="EMBL/GenBank/DDBJ databases">
        <title>Alkalibaculum tamaniensis sp.nov., a new alkaliphilic acetogen, isolated on methoxylated aromatics from a mud volcano.</title>
        <authorList>
            <person name="Khomyakova M.A."/>
            <person name="Merkel A.Y."/>
            <person name="Bonch-Osmolovskaya E.A."/>
            <person name="Slobodkin A.I."/>
        </authorList>
    </citation>
    <scope>NUCLEOTIDE SEQUENCE [LARGE SCALE GENOMIC DNA]</scope>
    <source>
        <strain evidence="1 2">M08DMB</strain>
    </source>
</reference>
<dbReference type="EMBL" id="WHNX01000009">
    <property type="protein sequence ID" value="MPW25626.1"/>
    <property type="molecule type" value="Genomic_DNA"/>
</dbReference>
<dbReference type="Pfam" id="PF01791">
    <property type="entry name" value="DeoC"/>
    <property type="match status" value="1"/>
</dbReference>
<protein>
    <submittedName>
        <fullName evidence="1">Aldolase</fullName>
    </submittedName>
</protein>
<gene>
    <name evidence="1" type="ORF">GC105_07470</name>
</gene>
<proteinExistence type="predicted"/>
<dbReference type="SUPFAM" id="SSF51569">
    <property type="entry name" value="Aldolase"/>
    <property type="match status" value="1"/>
</dbReference>
<dbReference type="Gene3D" id="3.20.20.70">
    <property type="entry name" value="Aldolase class I"/>
    <property type="match status" value="1"/>
</dbReference>
<evidence type="ECO:0000313" key="2">
    <source>
        <dbReference type="Proteomes" id="UP000440004"/>
    </source>
</evidence>
<dbReference type="SMART" id="SM01133">
    <property type="entry name" value="DeoC"/>
    <property type="match status" value="1"/>
</dbReference>
<evidence type="ECO:0000313" key="1">
    <source>
        <dbReference type="EMBL" id="MPW25626.1"/>
    </source>
</evidence>
<dbReference type="InterPro" id="IPR013785">
    <property type="entry name" value="Aldolase_TIM"/>
</dbReference>
<dbReference type="InterPro" id="IPR002915">
    <property type="entry name" value="DeoC/FbaB/LacD_aldolase"/>
</dbReference>
<dbReference type="GO" id="GO:0004332">
    <property type="term" value="F:fructose-bisphosphate aldolase activity"/>
    <property type="evidence" value="ECO:0007669"/>
    <property type="project" value="InterPro"/>
</dbReference>
<organism evidence="1 2">
    <name type="scientific">Alkalibaculum sporogenes</name>
    <dbReference type="NCBI Taxonomy" id="2655001"/>
    <lineage>
        <taxon>Bacteria</taxon>
        <taxon>Bacillati</taxon>
        <taxon>Bacillota</taxon>
        <taxon>Clostridia</taxon>
        <taxon>Eubacteriales</taxon>
        <taxon>Eubacteriaceae</taxon>
        <taxon>Alkalibaculum</taxon>
    </lineage>
</organism>
<name>A0A6A7K8C2_9FIRM</name>
<dbReference type="Proteomes" id="UP000440004">
    <property type="component" value="Unassembled WGS sequence"/>
</dbReference>
<dbReference type="InterPro" id="IPR041720">
    <property type="entry name" value="FbaB-like"/>
</dbReference>
<accession>A0A6A7K8C2</accession>
<keyword evidence="2" id="KW-1185">Reference proteome</keyword>
<dbReference type="InterPro" id="IPR050456">
    <property type="entry name" value="DeoC/FbaB_aldolase"/>
</dbReference>
<comment type="caution">
    <text evidence="1">The sequence shown here is derived from an EMBL/GenBank/DDBJ whole genome shotgun (WGS) entry which is preliminary data.</text>
</comment>
<dbReference type="PANTHER" id="PTHR47916">
    <property type="entry name" value="FRUCTOSE-BISPHOSPHATE ALDOLASE CLASS 1"/>
    <property type="match status" value="1"/>
</dbReference>